<evidence type="ECO:0000313" key="2">
    <source>
        <dbReference type="EMBL" id="TMU57525.1"/>
    </source>
</evidence>
<reference evidence="2 3" key="1">
    <citation type="submission" date="2019-05" db="EMBL/GenBank/DDBJ databases">
        <title>Flagellimonas sp. AsT0115, sp. nov., isolated from a marine red algae, Asparagopsis taxiformis.</title>
        <authorList>
            <person name="Kim J."/>
            <person name="Jeong S.E."/>
            <person name="Jeon C.O."/>
        </authorList>
    </citation>
    <scope>NUCLEOTIDE SEQUENCE [LARGE SCALE GENOMIC DNA]</scope>
    <source>
        <strain evidence="2 3">AsT0115</strain>
    </source>
</reference>
<proteinExistence type="predicted"/>
<feature type="region of interest" description="Disordered" evidence="1">
    <location>
        <begin position="20"/>
        <end position="44"/>
    </location>
</feature>
<name>A0ABY2WRA7_9FLAO</name>
<protein>
    <recommendedName>
        <fullName evidence="4">Lysozyme inhibitor LprI N-terminal domain-containing protein</fullName>
    </recommendedName>
</protein>
<evidence type="ECO:0000313" key="3">
    <source>
        <dbReference type="Proteomes" id="UP000751614"/>
    </source>
</evidence>
<dbReference type="EMBL" id="VCNI01000001">
    <property type="protein sequence ID" value="TMU57525.1"/>
    <property type="molecule type" value="Genomic_DNA"/>
</dbReference>
<evidence type="ECO:0000256" key="1">
    <source>
        <dbReference type="SAM" id="MobiDB-lite"/>
    </source>
</evidence>
<organism evidence="2 3">
    <name type="scientific">Flagellimonas algicola</name>
    <dbReference type="NCBI Taxonomy" id="2583815"/>
    <lineage>
        <taxon>Bacteria</taxon>
        <taxon>Pseudomonadati</taxon>
        <taxon>Bacteroidota</taxon>
        <taxon>Flavobacteriia</taxon>
        <taxon>Flavobacteriales</taxon>
        <taxon>Flavobacteriaceae</taxon>
        <taxon>Flagellimonas</taxon>
    </lineage>
</organism>
<gene>
    <name evidence="2" type="ORF">FGG15_08275</name>
</gene>
<accession>A0ABY2WRA7</accession>
<dbReference type="Proteomes" id="UP000751614">
    <property type="component" value="Unassembled WGS sequence"/>
</dbReference>
<comment type="caution">
    <text evidence="2">The sequence shown here is derived from an EMBL/GenBank/DDBJ whole genome shotgun (WGS) entry which is preliminary data.</text>
</comment>
<evidence type="ECO:0008006" key="4">
    <source>
        <dbReference type="Google" id="ProtNLM"/>
    </source>
</evidence>
<keyword evidence="3" id="KW-1185">Reference proteome</keyword>
<dbReference type="RefSeq" id="WP_138835107.1">
    <property type="nucleotide sequence ID" value="NZ_VCNI01000001.1"/>
</dbReference>
<dbReference type="PROSITE" id="PS51257">
    <property type="entry name" value="PROKAR_LIPOPROTEIN"/>
    <property type="match status" value="1"/>
</dbReference>
<sequence>MKKIIAILSCFLLMGLSCKKKTDSEESKSDTMEVGDSHSDSSDATEAIKDCDDFLASYEEWTDDYLEFLGKYKDNPAAALSDKQYSEMLMRASSWSSDWVAIATSCAGNPRYESRFSEISDNMDEKLKDMGFK</sequence>